<feature type="coiled-coil region" evidence="3">
    <location>
        <begin position="154"/>
        <end position="195"/>
    </location>
</feature>
<feature type="compositionally biased region" description="Low complexity" evidence="4">
    <location>
        <begin position="262"/>
        <end position="273"/>
    </location>
</feature>
<dbReference type="GO" id="GO:0019216">
    <property type="term" value="P:regulation of lipid metabolic process"/>
    <property type="evidence" value="ECO:0007669"/>
    <property type="project" value="TreeGrafter"/>
</dbReference>
<protein>
    <recommendedName>
        <fullName evidence="7">OPA3 domain protein</fullName>
    </recommendedName>
</protein>
<keyword evidence="2 3" id="KW-0175">Coiled coil</keyword>
<dbReference type="Pfam" id="PF07047">
    <property type="entry name" value="OPA3"/>
    <property type="match status" value="1"/>
</dbReference>
<dbReference type="GO" id="GO:0005739">
    <property type="term" value="C:mitochondrion"/>
    <property type="evidence" value="ECO:0007669"/>
    <property type="project" value="TreeGrafter"/>
</dbReference>
<feature type="compositionally biased region" description="Polar residues" evidence="4">
    <location>
        <begin position="250"/>
        <end position="261"/>
    </location>
</feature>
<evidence type="ECO:0008006" key="7">
    <source>
        <dbReference type="Google" id="ProtNLM"/>
    </source>
</evidence>
<dbReference type="PANTHER" id="PTHR12499:SF0">
    <property type="entry name" value="OPTIC ATROPHY 3 PROTEIN"/>
    <property type="match status" value="1"/>
</dbReference>
<comment type="similarity">
    <text evidence="1">Belongs to the OPA3 family.</text>
</comment>
<evidence type="ECO:0000313" key="5">
    <source>
        <dbReference type="EMBL" id="CRG91681.1"/>
    </source>
</evidence>
<feature type="region of interest" description="Disordered" evidence="4">
    <location>
        <begin position="238"/>
        <end position="290"/>
    </location>
</feature>
<dbReference type="EMBL" id="CVMT01000010">
    <property type="protein sequence ID" value="CRG91681.1"/>
    <property type="molecule type" value="Genomic_DNA"/>
</dbReference>
<dbReference type="OMA" id="IKAQAHD"/>
<evidence type="ECO:0000256" key="2">
    <source>
        <dbReference type="ARBA" id="ARBA00023054"/>
    </source>
</evidence>
<name>A0A0U1M9G7_TALIS</name>
<dbReference type="PANTHER" id="PTHR12499">
    <property type="entry name" value="OPTIC ATROPHY 3 PROTEIN OPA3"/>
    <property type="match status" value="1"/>
</dbReference>
<gene>
    <name evidence="5" type="ORF">PISL3812_08731</name>
</gene>
<evidence type="ECO:0000256" key="4">
    <source>
        <dbReference type="SAM" id="MobiDB-lite"/>
    </source>
</evidence>
<feature type="region of interest" description="Disordered" evidence="4">
    <location>
        <begin position="72"/>
        <end position="92"/>
    </location>
</feature>
<dbReference type="AlphaFoldDB" id="A0A0U1M9G7"/>
<evidence type="ECO:0000256" key="1">
    <source>
        <dbReference type="ARBA" id="ARBA00007584"/>
    </source>
</evidence>
<organism evidence="5 6">
    <name type="scientific">Talaromyces islandicus</name>
    <name type="common">Penicillium islandicum</name>
    <dbReference type="NCBI Taxonomy" id="28573"/>
    <lineage>
        <taxon>Eukaryota</taxon>
        <taxon>Fungi</taxon>
        <taxon>Dikarya</taxon>
        <taxon>Ascomycota</taxon>
        <taxon>Pezizomycotina</taxon>
        <taxon>Eurotiomycetes</taxon>
        <taxon>Eurotiomycetidae</taxon>
        <taxon>Eurotiales</taxon>
        <taxon>Trichocomaceae</taxon>
        <taxon>Talaromyces</taxon>
        <taxon>Talaromyces sect. Islandici</taxon>
    </lineage>
</organism>
<evidence type="ECO:0000256" key="3">
    <source>
        <dbReference type="SAM" id="Coils"/>
    </source>
</evidence>
<dbReference type="Proteomes" id="UP000054383">
    <property type="component" value="Unassembled WGS sequence"/>
</dbReference>
<sequence length="290" mass="32668">MSLTLKLSSLVIRTLSKPIANQIKSQAREHERFRKVCVSMAQTLHRIDMRLRLGLLRDTSAIEQQAAKEAAEAEARKFKPKTPTVKTEADTKAEGEAIQQAKQKAIEHAKSRPPPRIRPLSESKAIDSGANFISETFLFLVAGGLIVFESWRSRRKETTRREDVQDRLNELEQSEKAARRALAVLETELLELKAQQGKKPTKGVKRLLPSDVWEVEEPQETEAKDENNDWMSQVWSWISGSEQPTRKKQAIQQPQQTLAREQSSPTGTPSSQTVILSTLPPKAEPSTKES</sequence>
<proteinExistence type="inferred from homology"/>
<dbReference type="OrthoDB" id="2129069at2759"/>
<reference evidence="5 6" key="1">
    <citation type="submission" date="2015-04" db="EMBL/GenBank/DDBJ databases">
        <authorList>
            <person name="Syromyatnikov M.Y."/>
            <person name="Popov V.N."/>
        </authorList>
    </citation>
    <scope>NUCLEOTIDE SEQUENCE [LARGE SCALE GENOMIC DNA]</scope>
    <source>
        <strain evidence="5">WF-38-12</strain>
    </source>
</reference>
<dbReference type="STRING" id="28573.A0A0U1M9G7"/>
<accession>A0A0U1M9G7</accession>
<keyword evidence="6" id="KW-1185">Reference proteome</keyword>
<dbReference type="InterPro" id="IPR010754">
    <property type="entry name" value="OPA3-like"/>
</dbReference>
<evidence type="ECO:0000313" key="6">
    <source>
        <dbReference type="Proteomes" id="UP000054383"/>
    </source>
</evidence>